<gene>
    <name evidence="2" type="ORF">Pcinc_034556</name>
</gene>
<protein>
    <submittedName>
        <fullName evidence="2">Uncharacterized protein</fullName>
    </submittedName>
</protein>
<keyword evidence="3" id="KW-1185">Reference proteome</keyword>
<reference evidence="2" key="1">
    <citation type="submission" date="2023-10" db="EMBL/GenBank/DDBJ databases">
        <title>Genome assemblies of two species of porcelain crab, Petrolisthes cinctipes and Petrolisthes manimaculis (Anomura: Porcellanidae).</title>
        <authorList>
            <person name="Angst P."/>
        </authorList>
    </citation>
    <scope>NUCLEOTIDE SEQUENCE</scope>
    <source>
        <strain evidence="2">PB745_01</strain>
        <tissue evidence="2">Gill</tissue>
    </source>
</reference>
<evidence type="ECO:0000313" key="3">
    <source>
        <dbReference type="Proteomes" id="UP001286313"/>
    </source>
</evidence>
<dbReference type="EMBL" id="JAWQEG010005052">
    <property type="protein sequence ID" value="KAK3859318.1"/>
    <property type="molecule type" value="Genomic_DNA"/>
</dbReference>
<feature type="region of interest" description="Disordered" evidence="1">
    <location>
        <begin position="20"/>
        <end position="64"/>
    </location>
</feature>
<evidence type="ECO:0000313" key="2">
    <source>
        <dbReference type="EMBL" id="KAK3859318.1"/>
    </source>
</evidence>
<dbReference type="AlphaFoldDB" id="A0AAE1EPE0"/>
<organism evidence="2 3">
    <name type="scientific">Petrolisthes cinctipes</name>
    <name type="common">Flat porcelain crab</name>
    <dbReference type="NCBI Taxonomy" id="88211"/>
    <lineage>
        <taxon>Eukaryota</taxon>
        <taxon>Metazoa</taxon>
        <taxon>Ecdysozoa</taxon>
        <taxon>Arthropoda</taxon>
        <taxon>Crustacea</taxon>
        <taxon>Multicrustacea</taxon>
        <taxon>Malacostraca</taxon>
        <taxon>Eumalacostraca</taxon>
        <taxon>Eucarida</taxon>
        <taxon>Decapoda</taxon>
        <taxon>Pleocyemata</taxon>
        <taxon>Anomura</taxon>
        <taxon>Galatheoidea</taxon>
        <taxon>Porcellanidae</taxon>
        <taxon>Petrolisthes</taxon>
    </lineage>
</organism>
<evidence type="ECO:0000256" key="1">
    <source>
        <dbReference type="SAM" id="MobiDB-lite"/>
    </source>
</evidence>
<sequence>MGGGGEGGVPLSLAAAKLGGLVSDGPTRAPCTAGASHTQPGRPTLNRGAPHSTGAPHTGLGRPTLGCGIAPSETRAGVRAEITAAAAAAAVEAATQAQQL</sequence>
<dbReference type="Proteomes" id="UP001286313">
    <property type="component" value="Unassembled WGS sequence"/>
</dbReference>
<proteinExistence type="predicted"/>
<comment type="caution">
    <text evidence="2">The sequence shown here is derived from an EMBL/GenBank/DDBJ whole genome shotgun (WGS) entry which is preliminary data.</text>
</comment>
<name>A0AAE1EPE0_PETCI</name>
<accession>A0AAE1EPE0</accession>